<dbReference type="GO" id="GO:0004674">
    <property type="term" value="F:protein serine/threonine kinase activity"/>
    <property type="evidence" value="ECO:0007669"/>
    <property type="project" value="UniProtKB-KW"/>
</dbReference>
<keyword evidence="6" id="KW-0472">Membrane</keyword>
<dbReference type="Proteomes" id="UP000570514">
    <property type="component" value="Unassembled WGS sequence"/>
</dbReference>
<sequence length="409" mass="44174">MLKSLSPGAVVGEYRLERTLGGGGFGITYLAHDLKLDRQVAIKEYFPDRRVTRDPQGCVAPISDNAALLREFELGRETFLTEGRTLAKVDHPNTVRVITFLEDRNTAYLVMEYVEGLSLADYIEQQGVLNASQMLAILDPLSKGVKAVHDVGVLHCDIKPENILLRRDGSPVLIDFGAVRMITDSDHSLSATVVTPGYAAKELYSTSTQKGPYTDLYSLAAVAFSCLTGTAPPEATQRDAANFLPLSKEVRSKAPSHVIEAIEWGLAQDPAQRPSSIAAWRAVLLGDGKRARTTSRKASTALKLPSLSIQIHRPNLSVFPITIAAGAIVLLVGLILVGENVMDARPSQTAARPSLKPAETSVVDNSAAEKKDFLTAEEIGAPEAYAIYLRLHPNGSHRDLALARSSGLQ</sequence>
<keyword evidence="8" id="KW-0723">Serine/threonine-protein kinase</keyword>
<evidence type="ECO:0000256" key="5">
    <source>
        <dbReference type="PROSITE-ProRule" id="PRU10141"/>
    </source>
</evidence>
<dbReference type="SUPFAM" id="SSF56112">
    <property type="entry name" value="Protein kinase-like (PK-like)"/>
    <property type="match status" value="1"/>
</dbReference>
<dbReference type="InterPro" id="IPR008271">
    <property type="entry name" value="Ser/Thr_kinase_AS"/>
</dbReference>
<evidence type="ECO:0000256" key="4">
    <source>
        <dbReference type="ARBA" id="ARBA00022840"/>
    </source>
</evidence>
<dbReference type="PROSITE" id="PS00108">
    <property type="entry name" value="PROTEIN_KINASE_ST"/>
    <property type="match status" value="1"/>
</dbReference>
<keyword evidence="3 8" id="KW-0418">Kinase</keyword>
<keyword evidence="1" id="KW-0808">Transferase</keyword>
<dbReference type="SMART" id="SM00220">
    <property type="entry name" value="S_TKc"/>
    <property type="match status" value="1"/>
</dbReference>
<evidence type="ECO:0000313" key="8">
    <source>
        <dbReference type="EMBL" id="NIK89617.1"/>
    </source>
</evidence>
<dbReference type="PANTHER" id="PTHR43289">
    <property type="entry name" value="MITOGEN-ACTIVATED PROTEIN KINASE KINASE KINASE 20-RELATED"/>
    <property type="match status" value="1"/>
</dbReference>
<reference evidence="8 9" key="1">
    <citation type="submission" date="2020-03" db="EMBL/GenBank/DDBJ databases">
        <title>Genomic Encyclopedia of Type Strains, Phase IV (KMG-IV): sequencing the most valuable type-strain genomes for metagenomic binning, comparative biology and taxonomic classification.</title>
        <authorList>
            <person name="Goeker M."/>
        </authorList>
    </citation>
    <scope>NUCLEOTIDE SEQUENCE [LARGE SCALE GENOMIC DNA]</scope>
    <source>
        <strain evidence="8 9">DSM 19867</strain>
    </source>
</reference>
<dbReference type="Gene3D" id="1.10.510.10">
    <property type="entry name" value="Transferase(Phosphotransferase) domain 1"/>
    <property type="match status" value="1"/>
</dbReference>
<protein>
    <submittedName>
        <fullName evidence="8">Serine/threonine protein kinase</fullName>
    </submittedName>
</protein>
<dbReference type="AlphaFoldDB" id="A0A846N3C9"/>
<dbReference type="GO" id="GO:0005524">
    <property type="term" value="F:ATP binding"/>
    <property type="evidence" value="ECO:0007669"/>
    <property type="project" value="UniProtKB-UniRule"/>
</dbReference>
<comment type="caution">
    <text evidence="8">The sequence shown here is derived from an EMBL/GenBank/DDBJ whole genome shotgun (WGS) entry which is preliminary data.</text>
</comment>
<organism evidence="8 9">
    <name type="scientific">Rhizomicrobium palustre</name>
    <dbReference type="NCBI Taxonomy" id="189966"/>
    <lineage>
        <taxon>Bacteria</taxon>
        <taxon>Pseudomonadati</taxon>
        <taxon>Pseudomonadota</taxon>
        <taxon>Alphaproteobacteria</taxon>
        <taxon>Micropepsales</taxon>
        <taxon>Micropepsaceae</taxon>
        <taxon>Rhizomicrobium</taxon>
    </lineage>
</organism>
<evidence type="ECO:0000313" key="9">
    <source>
        <dbReference type="Proteomes" id="UP000570514"/>
    </source>
</evidence>
<keyword evidence="2 5" id="KW-0547">Nucleotide-binding</keyword>
<feature type="binding site" evidence="5">
    <location>
        <position position="43"/>
    </location>
    <ligand>
        <name>ATP</name>
        <dbReference type="ChEBI" id="CHEBI:30616"/>
    </ligand>
</feature>
<evidence type="ECO:0000256" key="6">
    <source>
        <dbReference type="SAM" id="Phobius"/>
    </source>
</evidence>
<dbReference type="PROSITE" id="PS50011">
    <property type="entry name" value="PROTEIN_KINASE_DOM"/>
    <property type="match status" value="1"/>
</dbReference>
<keyword evidence="6" id="KW-1133">Transmembrane helix</keyword>
<feature type="transmembrane region" description="Helical" evidence="6">
    <location>
        <begin position="316"/>
        <end position="337"/>
    </location>
</feature>
<evidence type="ECO:0000256" key="1">
    <source>
        <dbReference type="ARBA" id="ARBA00022679"/>
    </source>
</evidence>
<dbReference type="InterPro" id="IPR000719">
    <property type="entry name" value="Prot_kinase_dom"/>
</dbReference>
<dbReference type="InterPro" id="IPR017441">
    <property type="entry name" value="Protein_kinase_ATP_BS"/>
</dbReference>
<keyword evidence="6" id="KW-0812">Transmembrane</keyword>
<dbReference type="PROSITE" id="PS00107">
    <property type="entry name" value="PROTEIN_KINASE_ATP"/>
    <property type="match status" value="1"/>
</dbReference>
<name>A0A846N3C9_9PROT</name>
<dbReference type="Gene3D" id="3.30.200.20">
    <property type="entry name" value="Phosphorylase Kinase, domain 1"/>
    <property type="match status" value="1"/>
</dbReference>
<dbReference type="EMBL" id="JAASRM010000001">
    <property type="protein sequence ID" value="NIK89617.1"/>
    <property type="molecule type" value="Genomic_DNA"/>
</dbReference>
<evidence type="ECO:0000256" key="3">
    <source>
        <dbReference type="ARBA" id="ARBA00022777"/>
    </source>
</evidence>
<evidence type="ECO:0000259" key="7">
    <source>
        <dbReference type="PROSITE" id="PS50011"/>
    </source>
</evidence>
<dbReference type="RefSeq" id="WP_167083689.1">
    <property type="nucleotide sequence ID" value="NZ_BAAADC010000001.1"/>
</dbReference>
<keyword evidence="4 5" id="KW-0067">ATP-binding</keyword>
<dbReference type="PANTHER" id="PTHR43289:SF34">
    <property type="entry name" value="SERINE_THREONINE-PROTEIN KINASE YBDM-RELATED"/>
    <property type="match status" value="1"/>
</dbReference>
<proteinExistence type="predicted"/>
<dbReference type="Pfam" id="PF00069">
    <property type="entry name" value="Pkinase"/>
    <property type="match status" value="1"/>
</dbReference>
<accession>A0A846N3C9</accession>
<gene>
    <name evidence="8" type="ORF">FHS83_002935</name>
</gene>
<dbReference type="CDD" id="cd14014">
    <property type="entry name" value="STKc_PknB_like"/>
    <property type="match status" value="1"/>
</dbReference>
<feature type="domain" description="Protein kinase" evidence="7">
    <location>
        <begin position="14"/>
        <end position="285"/>
    </location>
</feature>
<dbReference type="InterPro" id="IPR011009">
    <property type="entry name" value="Kinase-like_dom_sf"/>
</dbReference>
<keyword evidence="9" id="KW-1185">Reference proteome</keyword>
<evidence type="ECO:0000256" key="2">
    <source>
        <dbReference type="ARBA" id="ARBA00022741"/>
    </source>
</evidence>